<evidence type="ECO:0000256" key="1">
    <source>
        <dbReference type="ARBA" id="ARBA00006484"/>
    </source>
</evidence>
<comment type="caution">
    <text evidence="4">The sequence shown here is derived from an EMBL/GenBank/DDBJ whole genome shotgun (WGS) entry which is preliminary data.</text>
</comment>
<evidence type="ECO:0000313" key="5">
    <source>
        <dbReference type="Proteomes" id="UP001595843"/>
    </source>
</evidence>
<dbReference type="EC" id="1.-.-.-" evidence="4"/>
<dbReference type="PANTHER" id="PTHR44196">
    <property type="entry name" value="DEHYDROGENASE/REDUCTASE SDR FAMILY MEMBER 7B"/>
    <property type="match status" value="1"/>
</dbReference>
<organism evidence="4 5">
    <name type="scientific">Salinithrix halophila</name>
    <dbReference type="NCBI Taxonomy" id="1485204"/>
    <lineage>
        <taxon>Bacteria</taxon>
        <taxon>Bacillati</taxon>
        <taxon>Bacillota</taxon>
        <taxon>Bacilli</taxon>
        <taxon>Bacillales</taxon>
        <taxon>Thermoactinomycetaceae</taxon>
        <taxon>Salinithrix</taxon>
    </lineage>
</organism>
<evidence type="ECO:0000256" key="3">
    <source>
        <dbReference type="RuleBase" id="RU000363"/>
    </source>
</evidence>
<dbReference type="Gene3D" id="3.40.50.720">
    <property type="entry name" value="NAD(P)-binding Rossmann-like Domain"/>
    <property type="match status" value="1"/>
</dbReference>
<dbReference type="PANTHER" id="PTHR44196:SF1">
    <property type="entry name" value="DEHYDROGENASE_REDUCTASE SDR FAMILY MEMBER 7B"/>
    <property type="match status" value="1"/>
</dbReference>
<dbReference type="Proteomes" id="UP001595843">
    <property type="component" value="Unassembled WGS sequence"/>
</dbReference>
<dbReference type="InterPro" id="IPR036291">
    <property type="entry name" value="NAD(P)-bd_dom_sf"/>
</dbReference>
<reference evidence="5" key="1">
    <citation type="journal article" date="2019" name="Int. J. Syst. Evol. Microbiol.">
        <title>The Global Catalogue of Microorganisms (GCM) 10K type strain sequencing project: providing services to taxonomists for standard genome sequencing and annotation.</title>
        <authorList>
            <consortium name="The Broad Institute Genomics Platform"/>
            <consortium name="The Broad Institute Genome Sequencing Center for Infectious Disease"/>
            <person name="Wu L."/>
            <person name="Ma J."/>
        </authorList>
    </citation>
    <scope>NUCLEOTIDE SEQUENCE [LARGE SCALE GENOMIC DNA]</scope>
    <source>
        <strain evidence="5">IBRC-M 10813</strain>
    </source>
</reference>
<gene>
    <name evidence="4" type="ORF">ACFOUO_15120</name>
</gene>
<dbReference type="PRINTS" id="PR00080">
    <property type="entry name" value="SDRFAMILY"/>
</dbReference>
<keyword evidence="5" id="KW-1185">Reference proteome</keyword>
<accession>A0ABV8JMC8</accession>
<name>A0ABV8JMC8_9BACL</name>
<comment type="similarity">
    <text evidence="1 3">Belongs to the short-chain dehydrogenases/reductases (SDR) family.</text>
</comment>
<dbReference type="PRINTS" id="PR00081">
    <property type="entry name" value="GDHRDH"/>
</dbReference>
<evidence type="ECO:0000256" key="2">
    <source>
        <dbReference type="ARBA" id="ARBA00023002"/>
    </source>
</evidence>
<sequence>MADLNGKVAIVTGASKGLGAAVARRFAKSGAQVVAAARNRDKLEALTREYPDQILPIQCDITQPDQVQDLINTTAKELERIDILVNNAGIGRFGKVQDLSIEDWDQMMDVNLKGVFLACKYAIPHLIRSKGHIVNVSSVAGTVTFSGGGGYCASKFGLMALSEVLTQELKKEEVKVNTLCPGSIQTDFFDDPKDYALSAEQVAETVWLMVTAPSGVIYNQIIMRPQVPPELQK</sequence>
<proteinExistence type="inferred from homology"/>
<dbReference type="RefSeq" id="WP_380705955.1">
    <property type="nucleotide sequence ID" value="NZ_JBHSAP010000018.1"/>
</dbReference>
<evidence type="ECO:0000313" key="4">
    <source>
        <dbReference type="EMBL" id="MFC4078128.1"/>
    </source>
</evidence>
<dbReference type="InterPro" id="IPR002347">
    <property type="entry name" value="SDR_fam"/>
</dbReference>
<keyword evidence="2 4" id="KW-0560">Oxidoreductase</keyword>
<dbReference type="Pfam" id="PF00106">
    <property type="entry name" value="adh_short"/>
    <property type="match status" value="1"/>
</dbReference>
<dbReference type="SUPFAM" id="SSF51735">
    <property type="entry name" value="NAD(P)-binding Rossmann-fold domains"/>
    <property type="match status" value="1"/>
</dbReference>
<dbReference type="EMBL" id="JBHSAP010000018">
    <property type="protein sequence ID" value="MFC4078128.1"/>
    <property type="molecule type" value="Genomic_DNA"/>
</dbReference>
<dbReference type="GO" id="GO:0016491">
    <property type="term" value="F:oxidoreductase activity"/>
    <property type="evidence" value="ECO:0007669"/>
    <property type="project" value="UniProtKB-KW"/>
</dbReference>
<dbReference type="CDD" id="cd05233">
    <property type="entry name" value="SDR_c"/>
    <property type="match status" value="1"/>
</dbReference>
<protein>
    <submittedName>
        <fullName evidence="4">SDR family oxidoreductase</fullName>
        <ecNumber evidence="4">1.-.-.-</ecNumber>
    </submittedName>
</protein>